<keyword evidence="3" id="KW-1185">Reference proteome</keyword>
<dbReference type="InterPro" id="IPR041013">
    <property type="entry name" value="AOC-like"/>
</dbReference>
<reference evidence="2 3" key="1">
    <citation type="submission" date="2019-01" db="EMBL/GenBank/DDBJ databases">
        <title>Nocardioides guangzhouensis sp. nov., an actinobacterium isolated from soil.</title>
        <authorList>
            <person name="Fu Y."/>
            <person name="Cai Y."/>
            <person name="Lin Z."/>
            <person name="Chen P."/>
        </authorList>
    </citation>
    <scope>NUCLEOTIDE SEQUENCE [LARGE SCALE GENOMIC DNA]</scope>
    <source>
        <strain evidence="2 3">NBRC 105384</strain>
    </source>
</reference>
<dbReference type="SUPFAM" id="SSF141493">
    <property type="entry name" value="Allene oxide cyclase-like"/>
    <property type="match status" value="1"/>
</dbReference>
<gene>
    <name evidence="2" type="ORF">ETU37_10475</name>
</gene>
<dbReference type="Gene3D" id="2.40.480.10">
    <property type="entry name" value="Allene oxide cyclase-like"/>
    <property type="match status" value="1"/>
</dbReference>
<dbReference type="EMBL" id="SDPU01000021">
    <property type="protein sequence ID" value="RYU12418.1"/>
    <property type="molecule type" value="Genomic_DNA"/>
</dbReference>
<accession>A0A4Q5J3Y3</accession>
<dbReference type="Proteomes" id="UP000291189">
    <property type="component" value="Unassembled WGS sequence"/>
</dbReference>
<dbReference type="GO" id="GO:0017000">
    <property type="term" value="P:antibiotic biosynthetic process"/>
    <property type="evidence" value="ECO:0007669"/>
    <property type="project" value="InterPro"/>
</dbReference>
<dbReference type="RefSeq" id="WP_129987250.1">
    <property type="nucleotide sequence ID" value="NZ_SDPU01000021.1"/>
</dbReference>
<evidence type="ECO:0000313" key="3">
    <source>
        <dbReference type="Proteomes" id="UP000291189"/>
    </source>
</evidence>
<evidence type="ECO:0000313" key="2">
    <source>
        <dbReference type="EMBL" id="RYU12418.1"/>
    </source>
</evidence>
<dbReference type="AlphaFoldDB" id="A0A4Q5J3Y3"/>
<evidence type="ECO:0000259" key="1">
    <source>
        <dbReference type="Pfam" id="PF18678"/>
    </source>
</evidence>
<sequence>MRRPAAVLGTGIVAISSFVVGSPSAMGDLGASEFRLKAITVHEQYNDIGKKNESLGDTFTFTEKLFHGGERVGRDAVTCTIITARPSAFRLLCWGTLTLFGRGDLTVHGKVLFREGATALPELAVTGGTGDYAGASGTMTLDEGTGRASRYLITLLP</sequence>
<comment type="caution">
    <text evidence="2">The sequence shown here is derived from an EMBL/GenBank/DDBJ whole genome shotgun (WGS) entry which is preliminary data.</text>
</comment>
<dbReference type="InterPro" id="IPR044859">
    <property type="entry name" value="Allene_oxi_cyc_Dirigent"/>
</dbReference>
<feature type="domain" description="Allene oxide cyclase barrel-like" evidence="1">
    <location>
        <begin position="39"/>
        <end position="141"/>
    </location>
</feature>
<dbReference type="OrthoDB" id="5195420at2"/>
<protein>
    <recommendedName>
        <fullName evidence="1">Allene oxide cyclase barrel-like domain-containing protein</fullName>
    </recommendedName>
</protein>
<dbReference type="GO" id="GO:0009695">
    <property type="term" value="P:jasmonic acid biosynthetic process"/>
    <property type="evidence" value="ECO:0007669"/>
    <property type="project" value="InterPro"/>
</dbReference>
<dbReference type="InterPro" id="IPR034871">
    <property type="entry name" value="Allene_oxi_cyc_sf"/>
</dbReference>
<name>A0A4Q5J3Y3_9ACTN</name>
<organism evidence="2 3">
    <name type="scientific">Nocardioides iriomotensis</name>
    <dbReference type="NCBI Taxonomy" id="715784"/>
    <lineage>
        <taxon>Bacteria</taxon>
        <taxon>Bacillati</taxon>
        <taxon>Actinomycetota</taxon>
        <taxon>Actinomycetes</taxon>
        <taxon>Propionibacteriales</taxon>
        <taxon>Nocardioidaceae</taxon>
        <taxon>Nocardioides</taxon>
    </lineage>
</organism>
<dbReference type="GO" id="GO:0046423">
    <property type="term" value="F:allene-oxide cyclase activity"/>
    <property type="evidence" value="ECO:0007669"/>
    <property type="project" value="InterPro"/>
</dbReference>
<proteinExistence type="predicted"/>
<dbReference type="Pfam" id="PF18678">
    <property type="entry name" value="AOC_like"/>
    <property type="match status" value="1"/>
</dbReference>